<reference evidence="2 3" key="1">
    <citation type="submission" date="2023-08" db="EMBL/GenBank/DDBJ databases">
        <title>The draft genome sequence of Paracraurococcus sp. LOR1-02.</title>
        <authorList>
            <person name="Kingkaew E."/>
            <person name="Tanasupawat S."/>
        </authorList>
    </citation>
    <scope>NUCLEOTIDE SEQUENCE [LARGE SCALE GENOMIC DNA]</scope>
    <source>
        <strain evidence="2 3">LOR1-02</strain>
    </source>
</reference>
<name>A0ABT9E9X3_9PROT</name>
<dbReference type="RefSeq" id="WP_305107862.1">
    <property type="nucleotide sequence ID" value="NZ_JAUTWS010000066.1"/>
</dbReference>
<feature type="domain" description="Hydantoinase B/oxoprolinase" evidence="1">
    <location>
        <begin position="4"/>
        <end position="530"/>
    </location>
</feature>
<dbReference type="Pfam" id="PF02538">
    <property type="entry name" value="Hydantoinase_B"/>
    <property type="match status" value="1"/>
</dbReference>
<keyword evidence="3" id="KW-1185">Reference proteome</keyword>
<dbReference type="PANTHER" id="PTHR11365">
    <property type="entry name" value="5-OXOPROLINASE RELATED"/>
    <property type="match status" value="1"/>
</dbReference>
<dbReference type="Proteomes" id="UP001243009">
    <property type="component" value="Unassembled WGS sequence"/>
</dbReference>
<dbReference type="InterPro" id="IPR045079">
    <property type="entry name" value="Oxoprolinase-like"/>
</dbReference>
<evidence type="ECO:0000259" key="1">
    <source>
        <dbReference type="Pfam" id="PF02538"/>
    </source>
</evidence>
<dbReference type="PANTHER" id="PTHR11365:SF23">
    <property type="entry name" value="HYPOTHETICAL 5-OXOPROLINASE (EUROFUNG)-RELATED"/>
    <property type="match status" value="1"/>
</dbReference>
<organism evidence="2 3">
    <name type="scientific">Paracraurococcus lichenis</name>
    <dbReference type="NCBI Taxonomy" id="3064888"/>
    <lineage>
        <taxon>Bacteria</taxon>
        <taxon>Pseudomonadati</taxon>
        <taxon>Pseudomonadota</taxon>
        <taxon>Alphaproteobacteria</taxon>
        <taxon>Acetobacterales</taxon>
        <taxon>Roseomonadaceae</taxon>
        <taxon>Paracraurococcus</taxon>
    </lineage>
</organism>
<dbReference type="EMBL" id="JAUTWS010000066">
    <property type="protein sequence ID" value="MDO9713001.1"/>
    <property type="molecule type" value="Genomic_DNA"/>
</dbReference>
<comment type="caution">
    <text evidence="2">The sequence shown here is derived from an EMBL/GenBank/DDBJ whole genome shotgun (WGS) entry which is preliminary data.</text>
</comment>
<protein>
    <submittedName>
        <fullName evidence="2">Hydantoinase B/oxoprolinase family protein</fullName>
    </submittedName>
</protein>
<evidence type="ECO:0000313" key="2">
    <source>
        <dbReference type="EMBL" id="MDO9713001.1"/>
    </source>
</evidence>
<accession>A0ABT9E9X3</accession>
<proteinExistence type="predicted"/>
<sequence length="664" mass="71722">MPIDKVTLQILANHCRAAAENMAYTLYRTAHSTFVKETEDFTIQVLDAAGRTVGVPMDLGATWYPGLDYGKAIAMLDGYEPGDIALTNDPYSGYLATHVPDLHMWKPVFHEGRLVCFVSGHIHNTDMGGAVPASLSRTLTEVHQEGIRFRPTFLYKRGELNQQLLDVMLLNVRKPEQNLGDLKAFVGALNTGERKLREMIARFGVETLTEGFAGLLDYAEHQAREILRSIPDGEYRFSDFADEDGPGGHPVRLAVTLRVRGGAAELDFTGSDPQLAASMNLPTGGNPRHTLLLVGIYYVLYSLNPNILLNYGLTRPFTCILPEGTVVNPQSPAAVGMRSLTCARLRSLMFGVFGLAMPERMPAAPAGSSSIVNVMTYDDRHGEAMIAAINPVVGGGGGMPHGDGTDGSGADAGYLKNTPIEITEAEVPIRFRHYGLAGDSGGAGRWRGGLATRMDFEALTPGTRVTARNRDRCRFRPWGILGGGPGAPSRMTVNPGRPGERVLNNIDTFTLDPGDVVSITSPGGGGRGDPFAREPERVLRDVVCGYVTAVAAAAEYGVVIRDGAVDAAATAARRAGPRRASDRHFRFGPEREAFELIWDGAAYAAMTEILAALPIPWRHFVKRRLMERVTEGGGAAVQAAWQGLLDELPQLRALRRPPALLAAE</sequence>
<dbReference type="InterPro" id="IPR003692">
    <property type="entry name" value="Hydantoinase_B"/>
</dbReference>
<gene>
    <name evidence="2" type="ORF">Q7A36_32030</name>
</gene>
<evidence type="ECO:0000313" key="3">
    <source>
        <dbReference type="Proteomes" id="UP001243009"/>
    </source>
</evidence>